<feature type="domain" description="SWIM-type" evidence="2">
    <location>
        <begin position="66"/>
        <end position="99"/>
    </location>
</feature>
<protein>
    <submittedName>
        <fullName evidence="3">SWIM zinc finger family protein</fullName>
    </submittedName>
</protein>
<dbReference type="RefSeq" id="WP_121680937.1">
    <property type="nucleotide sequence ID" value="NZ_RCVZ01000008.1"/>
</dbReference>
<proteinExistence type="predicted"/>
<evidence type="ECO:0000313" key="3">
    <source>
        <dbReference type="EMBL" id="RLQ94774.1"/>
    </source>
</evidence>
<dbReference type="AlphaFoldDB" id="A0A3L7JWY5"/>
<dbReference type="GO" id="GO:0008270">
    <property type="term" value="F:zinc ion binding"/>
    <property type="evidence" value="ECO:0007669"/>
    <property type="project" value="UniProtKB-KW"/>
</dbReference>
<keyword evidence="1" id="KW-0863">Zinc-finger</keyword>
<gene>
    <name evidence="3" type="ORF">D9X91_12325</name>
</gene>
<keyword evidence="1" id="KW-0862">Zinc</keyword>
<dbReference type="EMBL" id="RCVZ01000008">
    <property type="protein sequence ID" value="RLQ94774.1"/>
    <property type="molecule type" value="Genomic_DNA"/>
</dbReference>
<keyword evidence="1" id="KW-0479">Metal-binding</keyword>
<evidence type="ECO:0000313" key="4">
    <source>
        <dbReference type="Proteomes" id="UP000276770"/>
    </source>
</evidence>
<organism evidence="3 4">
    <name type="scientific">Falsibacillus albus</name>
    <dbReference type="NCBI Taxonomy" id="2478915"/>
    <lineage>
        <taxon>Bacteria</taxon>
        <taxon>Bacillati</taxon>
        <taxon>Bacillota</taxon>
        <taxon>Bacilli</taxon>
        <taxon>Bacillales</taxon>
        <taxon>Bacillaceae</taxon>
        <taxon>Falsibacillus</taxon>
    </lineage>
</organism>
<sequence length="529" mass="63149">MPVELEEIKHQVEHYSEQLLDFLDSSKDEMQKTVKKGLNLYRQQLVYQIKPSDSRIDGRVQDVTPVEVTLDLTFPVLNTCSCPQEGMCRHQMAVFFAVFAQFHSVSQWMDRWKSAQALEMIKGLKRGSDLLKQTQLTGYQKWISHYEEAFKSLDTRNLYLIELHAQNTYRNLMRKEPVEREWKPLYQLFTSYFSFKKLNEIALGLEVEDRSDLSHLLSFFQYMLDEAEDAVYRLTVTTMPFAFDEYIEFLKDDTATLIDDQAVFPFETLELYRVMWTSLFKKASWRKQELERLDELNLTTFEEKVALSHHYILSREDDQAMALLKEIGAESMPYVPFWLKWLGGLGQARRYKQLLQFSIDLIPAFFGGFETDYNRISFTRFFLDTIDEGFLEKEDSGFLEKLYLQLLPYSYRYYSEFLLIKKDFKKWMELEQYIGNSIEDLDKSDIKVISTEAPRLLMPMYHETIDRALEERNRQSYKKAVKHLKKLRALYRKEKKMEQWEYFMDSLLDKTKRLRAFHEECRKGKLINA</sequence>
<keyword evidence="4" id="KW-1185">Reference proteome</keyword>
<comment type="caution">
    <text evidence="3">The sequence shown here is derived from an EMBL/GenBank/DDBJ whole genome shotgun (WGS) entry which is preliminary data.</text>
</comment>
<dbReference type="OrthoDB" id="7593573at2"/>
<dbReference type="Pfam" id="PF04434">
    <property type="entry name" value="SWIM"/>
    <property type="match status" value="1"/>
</dbReference>
<dbReference type="PROSITE" id="PS50966">
    <property type="entry name" value="ZF_SWIM"/>
    <property type="match status" value="1"/>
</dbReference>
<dbReference type="InterPro" id="IPR007527">
    <property type="entry name" value="Znf_SWIM"/>
</dbReference>
<evidence type="ECO:0000259" key="2">
    <source>
        <dbReference type="PROSITE" id="PS50966"/>
    </source>
</evidence>
<accession>A0A3L7JWY5</accession>
<dbReference type="Proteomes" id="UP000276770">
    <property type="component" value="Unassembled WGS sequence"/>
</dbReference>
<reference evidence="3 4" key="1">
    <citation type="submission" date="2018-10" db="EMBL/GenBank/DDBJ databases">
        <title>Falsibacillus sp. genome draft.</title>
        <authorList>
            <person name="Shi S."/>
        </authorList>
    </citation>
    <scope>NUCLEOTIDE SEQUENCE [LARGE SCALE GENOMIC DNA]</scope>
    <source>
        <strain evidence="3 4">GY 10110</strain>
    </source>
</reference>
<evidence type="ECO:0000256" key="1">
    <source>
        <dbReference type="PROSITE-ProRule" id="PRU00325"/>
    </source>
</evidence>
<name>A0A3L7JWY5_9BACI</name>